<dbReference type="Pfam" id="PF01522">
    <property type="entry name" value="Polysacc_deac_1"/>
    <property type="match status" value="1"/>
</dbReference>
<comment type="subcellular location">
    <subcellularLocation>
        <location evidence="1">Secreted</location>
    </subcellularLocation>
</comment>
<dbReference type="GO" id="GO:0005576">
    <property type="term" value="C:extracellular region"/>
    <property type="evidence" value="ECO:0007669"/>
    <property type="project" value="UniProtKB-SubCell"/>
</dbReference>
<dbReference type="Gene3D" id="3.20.20.370">
    <property type="entry name" value="Glycoside hydrolase/deacetylase"/>
    <property type="match status" value="1"/>
</dbReference>
<organism evidence="4 5">
    <name type="scientific">Nocardioides thalensis</name>
    <dbReference type="NCBI Taxonomy" id="1914755"/>
    <lineage>
        <taxon>Bacteria</taxon>
        <taxon>Bacillati</taxon>
        <taxon>Actinomycetota</taxon>
        <taxon>Actinomycetes</taxon>
        <taxon>Propionibacteriales</taxon>
        <taxon>Nocardioidaceae</taxon>
        <taxon>Nocardioides</taxon>
    </lineage>
</organism>
<dbReference type="CDD" id="cd10918">
    <property type="entry name" value="CE4_NodB_like_5s_6s"/>
    <property type="match status" value="1"/>
</dbReference>
<dbReference type="InterPro" id="IPR051398">
    <property type="entry name" value="Polysacch_Deacetylase"/>
</dbReference>
<gene>
    <name evidence="4" type="ORF">HNR19_000807</name>
</gene>
<dbReference type="GO" id="GO:0016810">
    <property type="term" value="F:hydrolase activity, acting on carbon-nitrogen (but not peptide) bonds"/>
    <property type="evidence" value="ECO:0007669"/>
    <property type="project" value="InterPro"/>
</dbReference>
<dbReference type="GO" id="GO:0005975">
    <property type="term" value="P:carbohydrate metabolic process"/>
    <property type="evidence" value="ECO:0007669"/>
    <property type="project" value="InterPro"/>
</dbReference>
<protein>
    <submittedName>
        <fullName evidence="4">Peptidoglycan/xylan/chitin deacetylase (PgdA/CDA1 family)</fullName>
    </submittedName>
</protein>
<feature type="domain" description="NodB homology" evidence="3">
    <location>
        <begin position="83"/>
        <end position="274"/>
    </location>
</feature>
<keyword evidence="5" id="KW-1185">Reference proteome</keyword>
<accession>A0A853BY39</accession>
<dbReference type="Proteomes" id="UP000530424">
    <property type="component" value="Unassembled WGS sequence"/>
</dbReference>
<evidence type="ECO:0000313" key="5">
    <source>
        <dbReference type="Proteomes" id="UP000530424"/>
    </source>
</evidence>
<evidence type="ECO:0000259" key="3">
    <source>
        <dbReference type="PROSITE" id="PS51677"/>
    </source>
</evidence>
<dbReference type="PANTHER" id="PTHR34216:SF3">
    <property type="entry name" value="POLY-BETA-1,6-N-ACETYL-D-GLUCOSAMINE N-DEACETYLASE"/>
    <property type="match status" value="1"/>
</dbReference>
<evidence type="ECO:0000313" key="4">
    <source>
        <dbReference type="EMBL" id="NYJ00109.1"/>
    </source>
</evidence>
<reference evidence="4 5" key="1">
    <citation type="submission" date="2020-07" db="EMBL/GenBank/DDBJ databases">
        <title>Sequencing the genomes of 1000 actinobacteria strains.</title>
        <authorList>
            <person name="Klenk H.-P."/>
        </authorList>
    </citation>
    <scope>NUCLEOTIDE SEQUENCE [LARGE SCALE GENOMIC DNA]</scope>
    <source>
        <strain evidence="4 5">DSM 103833</strain>
    </source>
</reference>
<name>A0A853BY39_9ACTN</name>
<dbReference type="PROSITE" id="PS51677">
    <property type="entry name" value="NODB"/>
    <property type="match status" value="1"/>
</dbReference>
<dbReference type="RefSeq" id="WP_179666745.1">
    <property type="nucleotide sequence ID" value="NZ_JACCFP010000001.1"/>
</dbReference>
<sequence>MRTTTRLAAALVQPAVRATTALSGGSGTLTLVGWHRIGDARDGLTTTPEDFARHLDVLEEWGATVLPLDEAYRLLAAGRLPDRAVALTFDDGYASVVEQAWPELRRRGLPATLFAVSDYVLRGGRFPWDHRHRPDSDLTRLATAAALCDAAAEGLDIGSHTATHRWLPGLRPQQVADELVRSRATLEDLLGRPVTSFAYPMGGWDERIRDQVEAAGYEIAITTERGRNSPGHDPVSLRRAFAFDRPRDVRRQLDGAFTWMRAIERRRNRKEPQW</sequence>
<dbReference type="InterPro" id="IPR011330">
    <property type="entry name" value="Glyco_hydro/deAcase_b/a-brl"/>
</dbReference>
<dbReference type="InterPro" id="IPR002509">
    <property type="entry name" value="NODB_dom"/>
</dbReference>
<dbReference type="AlphaFoldDB" id="A0A853BY39"/>
<dbReference type="PANTHER" id="PTHR34216">
    <property type="match status" value="1"/>
</dbReference>
<comment type="caution">
    <text evidence="4">The sequence shown here is derived from an EMBL/GenBank/DDBJ whole genome shotgun (WGS) entry which is preliminary data.</text>
</comment>
<dbReference type="SUPFAM" id="SSF88713">
    <property type="entry name" value="Glycoside hydrolase/deacetylase"/>
    <property type="match status" value="1"/>
</dbReference>
<dbReference type="EMBL" id="JACCFP010000001">
    <property type="protein sequence ID" value="NYJ00109.1"/>
    <property type="molecule type" value="Genomic_DNA"/>
</dbReference>
<keyword evidence="2" id="KW-0732">Signal</keyword>
<evidence type="ECO:0000256" key="2">
    <source>
        <dbReference type="ARBA" id="ARBA00022729"/>
    </source>
</evidence>
<proteinExistence type="predicted"/>
<evidence type="ECO:0000256" key="1">
    <source>
        <dbReference type="ARBA" id="ARBA00004613"/>
    </source>
</evidence>